<organism evidence="1 2">
    <name type="scientific">Neophaeococcomyces mojaviensis</name>
    <dbReference type="NCBI Taxonomy" id="3383035"/>
    <lineage>
        <taxon>Eukaryota</taxon>
        <taxon>Fungi</taxon>
        <taxon>Dikarya</taxon>
        <taxon>Ascomycota</taxon>
        <taxon>Pezizomycotina</taxon>
        <taxon>Eurotiomycetes</taxon>
        <taxon>Chaetothyriomycetidae</taxon>
        <taxon>Chaetothyriales</taxon>
        <taxon>Chaetothyriales incertae sedis</taxon>
        <taxon>Neophaeococcomyces</taxon>
    </lineage>
</organism>
<accession>A0ACC3A221</accession>
<reference evidence="1" key="1">
    <citation type="submission" date="2022-10" db="EMBL/GenBank/DDBJ databases">
        <title>Culturing micro-colonial fungi from biological soil crusts in the Mojave desert and describing Neophaeococcomyces mojavensis, and introducing the new genera and species Taxawa tesnikishii.</title>
        <authorList>
            <person name="Kurbessoian T."/>
            <person name="Stajich J.E."/>
        </authorList>
    </citation>
    <scope>NUCLEOTIDE SEQUENCE</scope>
    <source>
        <strain evidence="1">JES_112</strain>
    </source>
</reference>
<protein>
    <submittedName>
        <fullName evidence="1">Uncharacterized protein</fullName>
    </submittedName>
</protein>
<gene>
    <name evidence="1" type="ORF">H2198_006689</name>
</gene>
<keyword evidence="2" id="KW-1185">Reference proteome</keyword>
<comment type="caution">
    <text evidence="1">The sequence shown here is derived from an EMBL/GenBank/DDBJ whole genome shotgun (WGS) entry which is preliminary data.</text>
</comment>
<evidence type="ECO:0000313" key="1">
    <source>
        <dbReference type="EMBL" id="KAJ9654229.1"/>
    </source>
</evidence>
<proteinExistence type="predicted"/>
<sequence>MFGLQRITLFATLLTSTFVFAAPQHHDDSIVDWGRLTEILDTIDNNVLHSVLHNLSPKFRDGVFSKDRAAIEHVHSENPVMASKLVYMAKRQNNGTTTAAPTSAAAATSTTSVSPVAPAVSSAVSSQITQSALPSPTTVLVAPSTPSGATAVSTIDGGVVYSTIGGGVVTATSSAVGVSFTKSTSTHYFYSTGANGQVTTSTSLVIVNAPVTATAVPTGAAAGAATSSGSPGLQNDAPRNHNILNGFGALLVGVLGLFVAL</sequence>
<dbReference type="Proteomes" id="UP001172386">
    <property type="component" value="Unassembled WGS sequence"/>
</dbReference>
<dbReference type="EMBL" id="JAPDRQ010000127">
    <property type="protein sequence ID" value="KAJ9654229.1"/>
    <property type="molecule type" value="Genomic_DNA"/>
</dbReference>
<name>A0ACC3A221_9EURO</name>
<evidence type="ECO:0000313" key="2">
    <source>
        <dbReference type="Proteomes" id="UP001172386"/>
    </source>
</evidence>